<gene>
    <name evidence="1" type="ORF">DSO57_1034169</name>
</gene>
<keyword evidence="2" id="KW-1185">Reference proteome</keyword>
<evidence type="ECO:0000313" key="1">
    <source>
        <dbReference type="EMBL" id="KAJ9075616.1"/>
    </source>
</evidence>
<dbReference type="EMBL" id="QTSX02002410">
    <property type="protein sequence ID" value="KAJ9075616.1"/>
    <property type="molecule type" value="Genomic_DNA"/>
</dbReference>
<name>A0ACC2TMA7_9FUNG</name>
<protein>
    <submittedName>
        <fullName evidence="1">Uncharacterized protein</fullName>
    </submittedName>
</protein>
<evidence type="ECO:0000313" key="2">
    <source>
        <dbReference type="Proteomes" id="UP001165960"/>
    </source>
</evidence>
<dbReference type="Proteomes" id="UP001165960">
    <property type="component" value="Unassembled WGS sequence"/>
</dbReference>
<accession>A0ACC2TMA7</accession>
<organism evidence="1 2">
    <name type="scientific">Entomophthora muscae</name>
    <dbReference type="NCBI Taxonomy" id="34485"/>
    <lineage>
        <taxon>Eukaryota</taxon>
        <taxon>Fungi</taxon>
        <taxon>Fungi incertae sedis</taxon>
        <taxon>Zoopagomycota</taxon>
        <taxon>Entomophthoromycotina</taxon>
        <taxon>Entomophthoromycetes</taxon>
        <taxon>Entomophthorales</taxon>
        <taxon>Entomophthoraceae</taxon>
        <taxon>Entomophthora</taxon>
    </lineage>
</organism>
<proteinExistence type="predicted"/>
<sequence length="57" mass="6031">MPPAVSPQLLVLAPATSPELDPPIGPPQYAPAQRSGGPALLSRRPGYLRKPVIQLCF</sequence>
<reference evidence="1" key="1">
    <citation type="submission" date="2022-04" db="EMBL/GenBank/DDBJ databases">
        <title>Genome of the entomopathogenic fungus Entomophthora muscae.</title>
        <authorList>
            <person name="Elya C."/>
            <person name="Lovett B.R."/>
            <person name="Lee E."/>
            <person name="Macias A.M."/>
            <person name="Hajek A.E."/>
            <person name="De Bivort B.L."/>
            <person name="Kasson M.T."/>
            <person name="De Fine Licht H.H."/>
            <person name="Stajich J.E."/>
        </authorList>
    </citation>
    <scope>NUCLEOTIDE SEQUENCE</scope>
    <source>
        <strain evidence="1">Berkeley</strain>
    </source>
</reference>
<comment type="caution">
    <text evidence="1">The sequence shown here is derived from an EMBL/GenBank/DDBJ whole genome shotgun (WGS) entry which is preliminary data.</text>
</comment>